<keyword evidence="3" id="KW-1185">Reference proteome</keyword>
<organism evidence="2 3">
    <name type="scientific">Cloeon dipterum</name>
    <dbReference type="NCBI Taxonomy" id="197152"/>
    <lineage>
        <taxon>Eukaryota</taxon>
        <taxon>Metazoa</taxon>
        <taxon>Ecdysozoa</taxon>
        <taxon>Arthropoda</taxon>
        <taxon>Hexapoda</taxon>
        <taxon>Insecta</taxon>
        <taxon>Pterygota</taxon>
        <taxon>Palaeoptera</taxon>
        <taxon>Ephemeroptera</taxon>
        <taxon>Pisciforma</taxon>
        <taxon>Baetidae</taxon>
        <taxon>Cloeon</taxon>
    </lineage>
</organism>
<feature type="chain" id="PRO_5035938463" evidence="1">
    <location>
        <begin position="19"/>
        <end position="162"/>
    </location>
</feature>
<evidence type="ECO:0000313" key="2">
    <source>
        <dbReference type="EMBL" id="CAB3362378.1"/>
    </source>
</evidence>
<evidence type="ECO:0000256" key="1">
    <source>
        <dbReference type="SAM" id="SignalP"/>
    </source>
</evidence>
<name>A0A8S1BTY7_9INSE</name>
<comment type="caution">
    <text evidence="2">The sequence shown here is derived from an EMBL/GenBank/DDBJ whole genome shotgun (WGS) entry which is preliminary data.</text>
</comment>
<proteinExistence type="predicted"/>
<gene>
    <name evidence="2" type="ORF">CLODIP_2_CD04993</name>
</gene>
<dbReference type="AlphaFoldDB" id="A0A8S1BTY7"/>
<evidence type="ECO:0000313" key="3">
    <source>
        <dbReference type="Proteomes" id="UP000494165"/>
    </source>
</evidence>
<feature type="signal peptide" evidence="1">
    <location>
        <begin position="1"/>
        <end position="18"/>
    </location>
</feature>
<accession>A0A8S1BTY7</accession>
<keyword evidence="1" id="KW-0732">Signal</keyword>
<reference evidence="2 3" key="1">
    <citation type="submission" date="2020-04" db="EMBL/GenBank/DDBJ databases">
        <authorList>
            <person name="Alioto T."/>
            <person name="Alioto T."/>
            <person name="Gomez Garrido J."/>
        </authorList>
    </citation>
    <scope>NUCLEOTIDE SEQUENCE [LARGE SCALE GENOMIC DNA]</scope>
</reference>
<protein>
    <submittedName>
        <fullName evidence="2">Uncharacterized protein</fullName>
    </submittedName>
</protein>
<sequence>MRLLSVVVLLHVLTALDAASNSSSASSELPKEHRTAAASSKEIVTKIVKKIKGMADQHKLPSWLNEQIYQYEDPIASGHPHAYHVIKDEEPTSDSIFSPTGVHIKGMLGFVEYLILLILLKGSIDHVAERYKLSNKLKDQEFLARKTRDLNELSTKILQRLH</sequence>
<dbReference type="Proteomes" id="UP000494165">
    <property type="component" value="Unassembled WGS sequence"/>
</dbReference>
<dbReference type="EMBL" id="CADEPI010000008">
    <property type="protein sequence ID" value="CAB3362378.1"/>
    <property type="molecule type" value="Genomic_DNA"/>
</dbReference>